<evidence type="ECO:0000259" key="6">
    <source>
        <dbReference type="Pfam" id="PF13396"/>
    </source>
</evidence>
<organism evidence="7 8">
    <name type="scientific">Vagococcus fluvialis</name>
    <dbReference type="NCBI Taxonomy" id="2738"/>
    <lineage>
        <taxon>Bacteria</taxon>
        <taxon>Bacillati</taxon>
        <taxon>Bacillota</taxon>
        <taxon>Bacilli</taxon>
        <taxon>Lactobacillales</taxon>
        <taxon>Enterococcaceae</taxon>
        <taxon>Vagococcus</taxon>
    </lineage>
</organism>
<name>A0A369B3F0_9ENTE</name>
<dbReference type="Pfam" id="PF13396">
    <property type="entry name" value="PLDc_N"/>
    <property type="match status" value="1"/>
</dbReference>
<keyword evidence="4" id="KW-1133">Transmembrane helix</keyword>
<evidence type="ECO:0000256" key="5">
    <source>
        <dbReference type="ARBA" id="ARBA00023136"/>
    </source>
</evidence>
<dbReference type="GeneID" id="63146191"/>
<evidence type="ECO:0000256" key="1">
    <source>
        <dbReference type="ARBA" id="ARBA00004651"/>
    </source>
</evidence>
<proteinExistence type="predicted"/>
<evidence type="ECO:0000256" key="4">
    <source>
        <dbReference type="ARBA" id="ARBA00022989"/>
    </source>
</evidence>
<comment type="subcellular location">
    <subcellularLocation>
        <location evidence="1">Cell membrane</location>
        <topology evidence="1">Multi-pass membrane protein</topology>
    </subcellularLocation>
</comment>
<keyword evidence="3" id="KW-0812">Transmembrane</keyword>
<dbReference type="GO" id="GO:0005886">
    <property type="term" value="C:plasma membrane"/>
    <property type="evidence" value="ECO:0007669"/>
    <property type="project" value="UniProtKB-SubCell"/>
</dbReference>
<keyword evidence="2" id="KW-1003">Cell membrane</keyword>
<evidence type="ECO:0000313" key="7">
    <source>
        <dbReference type="EMBL" id="RSU02808.1"/>
    </source>
</evidence>
<evidence type="ECO:0000256" key="2">
    <source>
        <dbReference type="ARBA" id="ARBA00022475"/>
    </source>
</evidence>
<gene>
    <name evidence="7" type="ORF">CBF32_05955</name>
</gene>
<dbReference type="EMBL" id="NGJX01000004">
    <property type="protein sequence ID" value="RSU02808.1"/>
    <property type="molecule type" value="Genomic_DNA"/>
</dbReference>
<protein>
    <recommendedName>
        <fullName evidence="6">Cardiolipin synthase N-terminal domain-containing protein</fullName>
    </recommendedName>
</protein>
<keyword evidence="5" id="KW-0472">Membrane</keyword>
<accession>A0A369B3F0</accession>
<dbReference type="AlphaFoldDB" id="A0A369B3F0"/>
<reference evidence="7 8" key="1">
    <citation type="submission" date="2017-05" db="EMBL/GenBank/DDBJ databases">
        <title>Vagococcus spp. assemblies.</title>
        <authorList>
            <person name="Gulvik C.A."/>
        </authorList>
    </citation>
    <scope>NUCLEOTIDE SEQUENCE [LARGE SCALE GENOMIC DNA]</scope>
    <source>
        <strain evidence="7 8">NCFB 2497</strain>
    </source>
</reference>
<feature type="domain" description="Cardiolipin synthase N-terminal" evidence="6">
    <location>
        <begin position="28"/>
        <end position="68"/>
    </location>
</feature>
<dbReference type="Proteomes" id="UP000288197">
    <property type="component" value="Unassembled WGS sequence"/>
</dbReference>
<comment type="caution">
    <text evidence="7">The sequence shown here is derived from an EMBL/GenBank/DDBJ whole genome shotgun (WGS) entry which is preliminary data.</text>
</comment>
<dbReference type="RefSeq" id="WP_227258693.1">
    <property type="nucleotide sequence ID" value="NZ_CP081459.1"/>
</dbReference>
<evidence type="ECO:0000313" key="8">
    <source>
        <dbReference type="Proteomes" id="UP000288197"/>
    </source>
</evidence>
<sequence>MNTTTISMEQFIELLPIITPILLIQLGLIIFCLRKVLKQTTFKFLNKPVWMMIILFVQLFGPIAYLLLERGENE</sequence>
<dbReference type="InterPro" id="IPR027379">
    <property type="entry name" value="CLS_N"/>
</dbReference>
<keyword evidence="8" id="KW-1185">Reference proteome</keyword>
<evidence type="ECO:0000256" key="3">
    <source>
        <dbReference type="ARBA" id="ARBA00022692"/>
    </source>
</evidence>